<organism evidence="3 4">
    <name type="scientific">Batillaria attramentaria</name>
    <dbReference type="NCBI Taxonomy" id="370345"/>
    <lineage>
        <taxon>Eukaryota</taxon>
        <taxon>Metazoa</taxon>
        <taxon>Spiralia</taxon>
        <taxon>Lophotrochozoa</taxon>
        <taxon>Mollusca</taxon>
        <taxon>Gastropoda</taxon>
        <taxon>Caenogastropoda</taxon>
        <taxon>Sorbeoconcha</taxon>
        <taxon>Cerithioidea</taxon>
        <taxon>Batillariidae</taxon>
        <taxon>Batillaria</taxon>
    </lineage>
</organism>
<evidence type="ECO:0000313" key="4">
    <source>
        <dbReference type="Proteomes" id="UP001519460"/>
    </source>
</evidence>
<proteinExistence type="predicted"/>
<feature type="signal peptide" evidence="2">
    <location>
        <begin position="1"/>
        <end position="26"/>
    </location>
</feature>
<feature type="chain" id="PRO_5044880961" evidence="2">
    <location>
        <begin position="27"/>
        <end position="103"/>
    </location>
</feature>
<reference evidence="3 4" key="1">
    <citation type="journal article" date="2023" name="Sci. Data">
        <title>Genome assembly of the Korean intertidal mud-creeper Batillaria attramentaria.</title>
        <authorList>
            <person name="Patra A.K."/>
            <person name="Ho P.T."/>
            <person name="Jun S."/>
            <person name="Lee S.J."/>
            <person name="Kim Y."/>
            <person name="Won Y.J."/>
        </authorList>
    </citation>
    <scope>NUCLEOTIDE SEQUENCE [LARGE SCALE GENOMIC DNA]</scope>
    <source>
        <strain evidence="3">Wonlab-2016</strain>
    </source>
</reference>
<evidence type="ECO:0000256" key="2">
    <source>
        <dbReference type="SAM" id="SignalP"/>
    </source>
</evidence>
<keyword evidence="2" id="KW-0732">Signal</keyword>
<feature type="compositionally biased region" description="Basic residues" evidence="1">
    <location>
        <begin position="56"/>
        <end position="65"/>
    </location>
</feature>
<feature type="region of interest" description="Disordered" evidence="1">
    <location>
        <begin position="36"/>
        <end position="103"/>
    </location>
</feature>
<evidence type="ECO:0000256" key="1">
    <source>
        <dbReference type="SAM" id="MobiDB-lite"/>
    </source>
</evidence>
<dbReference type="EMBL" id="JACVVK020000267">
    <property type="protein sequence ID" value="KAK7481121.1"/>
    <property type="molecule type" value="Genomic_DNA"/>
</dbReference>
<protein>
    <submittedName>
        <fullName evidence="3">Uncharacterized protein</fullName>
    </submittedName>
</protein>
<dbReference type="Proteomes" id="UP001519460">
    <property type="component" value="Unassembled WGS sequence"/>
</dbReference>
<accession>A0ABD0K289</accession>
<comment type="caution">
    <text evidence="3">The sequence shown here is derived from an EMBL/GenBank/DDBJ whole genome shotgun (WGS) entry which is preliminary data.</text>
</comment>
<sequence length="103" mass="10746">MNQLQLLVVCVMVVGLVMSTLQPVIGSDLEVLTSRHKRAPGFGGGRGNPRSGSRGRGGRGGRRGRRDASLDEEDDEALTSRHRRAAFGGSGGSRGGRSGSSGR</sequence>
<name>A0ABD0K289_9CAEN</name>
<evidence type="ECO:0000313" key="3">
    <source>
        <dbReference type="EMBL" id="KAK7481121.1"/>
    </source>
</evidence>
<dbReference type="AlphaFoldDB" id="A0ABD0K289"/>
<keyword evidence="4" id="KW-1185">Reference proteome</keyword>
<gene>
    <name evidence="3" type="ORF">BaRGS_00027661</name>
</gene>
<feature type="compositionally biased region" description="Gly residues" evidence="1">
    <location>
        <begin position="88"/>
        <end position="103"/>
    </location>
</feature>